<dbReference type="SUPFAM" id="SSF48264">
    <property type="entry name" value="Cytochrome P450"/>
    <property type="match status" value="1"/>
</dbReference>
<evidence type="ECO:0008006" key="17">
    <source>
        <dbReference type="Google" id="ProtNLM"/>
    </source>
</evidence>
<proteinExistence type="inferred from homology"/>
<evidence type="ECO:0000256" key="14">
    <source>
        <dbReference type="SAM" id="Phobius"/>
    </source>
</evidence>
<dbReference type="InterPro" id="IPR036396">
    <property type="entry name" value="Cyt_P450_sf"/>
</dbReference>
<evidence type="ECO:0000256" key="10">
    <source>
        <dbReference type="ARBA" id="ARBA00023033"/>
    </source>
</evidence>
<dbReference type="InterPro" id="IPR044225">
    <property type="entry name" value="KO_chloroplastic"/>
</dbReference>
<comment type="caution">
    <text evidence="15">The sequence shown here is derived from an EMBL/GenBank/DDBJ whole genome shotgun (WGS) entry which is preliminary data.</text>
</comment>
<dbReference type="EMBL" id="JAUJYN010000008">
    <property type="protein sequence ID" value="KAK1265376.1"/>
    <property type="molecule type" value="Genomic_DNA"/>
</dbReference>
<evidence type="ECO:0000256" key="6">
    <source>
        <dbReference type="ARBA" id="ARBA00022723"/>
    </source>
</evidence>
<evidence type="ECO:0000256" key="11">
    <source>
        <dbReference type="ARBA" id="ARBA00023136"/>
    </source>
</evidence>
<comment type="similarity">
    <text evidence="3 13">Belongs to the cytochrome P450 family.</text>
</comment>
<keyword evidence="5 14" id="KW-0812">Transmembrane</keyword>
<dbReference type="Gene3D" id="1.10.630.10">
    <property type="entry name" value="Cytochrome P450"/>
    <property type="match status" value="1"/>
</dbReference>
<dbReference type="GO" id="GO:0010241">
    <property type="term" value="P:ent-kaurene oxidation to kaurenoic acid"/>
    <property type="evidence" value="ECO:0007669"/>
    <property type="project" value="InterPro"/>
</dbReference>
<evidence type="ECO:0000256" key="7">
    <source>
        <dbReference type="ARBA" id="ARBA00022989"/>
    </source>
</evidence>
<dbReference type="PANTHER" id="PTHR47283:SF1">
    <property type="entry name" value="ENT-KAURENE OXIDASE, CHLOROPLASTIC"/>
    <property type="match status" value="1"/>
</dbReference>
<evidence type="ECO:0000256" key="12">
    <source>
        <dbReference type="PIRSR" id="PIRSR602401-1"/>
    </source>
</evidence>
<keyword evidence="8 13" id="KW-0560">Oxidoreductase</keyword>
<evidence type="ECO:0000256" key="8">
    <source>
        <dbReference type="ARBA" id="ARBA00023002"/>
    </source>
</evidence>
<dbReference type="PRINTS" id="PR00385">
    <property type="entry name" value="P450"/>
</dbReference>
<dbReference type="PROSITE" id="PS00086">
    <property type="entry name" value="CYTOCHROME_P450"/>
    <property type="match status" value="1"/>
</dbReference>
<evidence type="ECO:0000256" key="3">
    <source>
        <dbReference type="ARBA" id="ARBA00010617"/>
    </source>
</evidence>
<keyword evidence="9 12" id="KW-0408">Iron</keyword>
<keyword evidence="11 14" id="KW-0472">Membrane</keyword>
<dbReference type="GO" id="GO:0052615">
    <property type="term" value="F:ent-kaurene oxidase activity"/>
    <property type="evidence" value="ECO:0007669"/>
    <property type="project" value="InterPro"/>
</dbReference>
<feature type="binding site" description="axial binding residue" evidence="12">
    <location>
        <position position="448"/>
    </location>
    <ligand>
        <name>heme</name>
        <dbReference type="ChEBI" id="CHEBI:30413"/>
    </ligand>
    <ligandPart>
        <name>Fe</name>
        <dbReference type="ChEBI" id="CHEBI:18248"/>
    </ligandPart>
</feature>
<dbReference type="GO" id="GO:0009707">
    <property type="term" value="C:chloroplast outer membrane"/>
    <property type="evidence" value="ECO:0007669"/>
    <property type="project" value="TreeGrafter"/>
</dbReference>
<dbReference type="Pfam" id="PF00067">
    <property type="entry name" value="p450"/>
    <property type="match status" value="1"/>
</dbReference>
<accession>A0AAV9AMQ8</accession>
<dbReference type="GO" id="GO:0020037">
    <property type="term" value="F:heme binding"/>
    <property type="evidence" value="ECO:0007669"/>
    <property type="project" value="InterPro"/>
</dbReference>
<evidence type="ECO:0000256" key="13">
    <source>
        <dbReference type="RuleBase" id="RU000461"/>
    </source>
</evidence>
<comment type="cofactor">
    <cofactor evidence="1 12">
        <name>heme</name>
        <dbReference type="ChEBI" id="CHEBI:30413"/>
    </cofactor>
</comment>
<dbReference type="PRINTS" id="PR00463">
    <property type="entry name" value="EP450I"/>
</dbReference>
<dbReference type="GO" id="GO:0016709">
    <property type="term" value="F:oxidoreductase activity, acting on paired donors, with incorporation or reduction of molecular oxygen, NAD(P)H as one donor, and incorporation of one atom of oxygen"/>
    <property type="evidence" value="ECO:0007669"/>
    <property type="project" value="TreeGrafter"/>
</dbReference>
<dbReference type="GO" id="GO:0009686">
    <property type="term" value="P:gibberellin biosynthetic process"/>
    <property type="evidence" value="ECO:0007669"/>
    <property type="project" value="InterPro"/>
</dbReference>
<dbReference type="Proteomes" id="UP001179952">
    <property type="component" value="Unassembled WGS sequence"/>
</dbReference>
<keyword evidence="16" id="KW-1185">Reference proteome</keyword>
<dbReference type="FunFam" id="1.10.630.10:FF:000062">
    <property type="entry name" value="Ent-kaurene oxidase 2"/>
    <property type="match status" value="1"/>
</dbReference>
<dbReference type="InterPro" id="IPR001128">
    <property type="entry name" value="Cyt_P450"/>
</dbReference>
<evidence type="ECO:0000256" key="2">
    <source>
        <dbReference type="ARBA" id="ARBA00004167"/>
    </source>
</evidence>
<dbReference type="InterPro" id="IPR002401">
    <property type="entry name" value="Cyt_P450_E_grp-I"/>
</dbReference>
<reference evidence="15" key="2">
    <citation type="submission" date="2023-06" db="EMBL/GenBank/DDBJ databases">
        <authorList>
            <person name="Ma L."/>
            <person name="Liu K.-W."/>
            <person name="Li Z."/>
            <person name="Hsiao Y.-Y."/>
            <person name="Qi Y."/>
            <person name="Fu T."/>
            <person name="Tang G."/>
            <person name="Zhang D."/>
            <person name="Sun W.-H."/>
            <person name="Liu D.-K."/>
            <person name="Li Y."/>
            <person name="Chen G.-Z."/>
            <person name="Liu X.-D."/>
            <person name="Liao X.-Y."/>
            <person name="Jiang Y.-T."/>
            <person name="Yu X."/>
            <person name="Hao Y."/>
            <person name="Huang J."/>
            <person name="Zhao X.-W."/>
            <person name="Ke S."/>
            <person name="Chen Y.-Y."/>
            <person name="Wu W.-L."/>
            <person name="Hsu J.-L."/>
            <person name="Lin Y.-F."/>
            <person name="Huang M.-D."/>
            <person name="Li C.-Y."/>
            <person name="Huang L."/>
            <person name="Wang Z.-W."/>
            <person name="Zhao X."/>
            <person name="Zhong W.-Y."/>
            <person name="Peng D.-H."/>
            <person name="Ahmad S."/>
            <person name="Lan S."/>
            <person name="Zhang J.-S."/>
            <person name="Tsai W.-C."/>
            <person name="Van De Peer Y."/>
            <person name="Liu Z.-J."/>
        </authorList>
    </citation>
    <scope>NUCLEOTIDE SEQUENCE</scope>
    <source>
        <strain evidence="15">SCP</strain>
        <tissue evidence="15">Leaves</tissue>
    </source>
</reference>
<name>A0AAV9AMQ8_ACOGR</name>
<evidence type="ECO:0000256" key="4">
    <source>
        <dbReference type="ARBA" id="ARBA00022617"/>
    </source>
</evidence>
<evidence type="ECO:0000313" key="16">
    <source>
        <dbReference type="Proteomes" id="UP001179952"/>
    </source>
</evidence>
<organism evidence="15 16">
    <name type="scientific">Acorus gramineus</name>
    <name type="common">Dwarf sweet flag</name>
    <dbReference type="NCBI Taxonomy" id="55184"/>
    <lineage>
        <taxon>Eukaryota</taxon>
        <taxon>Viridiplantae</taxon>
        <taxon>Streptophyta</taxon>
        <taxon>Embryophyta</taxon>
        <taxon>Tracheophyta</taxon>
        <taxon>Spermatophyta</taxon>
        <taxon>Magnoliopsida</taxon>
        <taxon>Liliopsida</taxon>
        <taxon>Acoraceae</taxon>
        <taxon>Acorus</taxon>
    </lineage>
</organism>
<keyword evidence="4 12" id="KW-0349">Heme</keyword>
<gene>
    <name evidence="15" type="ORF">QJS04_geneDACA017919</name>
</gene>
<dbReference type="GO" id="GO:0005783">
    <property type="term" value="C:endoplasmic reticulum"/>
    <property type="evidence" value="ECO:0007669"/>
    <property type="project" value="TreeGrafter"/>
</dbReference>
<keyword evidence="6 12" id="KW-0479">Metal-binding</keyword>
<dbReference type="PANTHER" id="PTHR47283">
    <property type="entry name" value="ENT-KAURENE OXIDASE, CHLOROPLASTIC"/>
    <property type="match status" value="1"/>
</dbReference>
<comment type="subcellular location">
    <subcellularLocation>
        <location evidence="2">Membrane</location>
        <topology evidence="2">Single-pass membrane protein</topology>
    </subcellularLocation>
</comment>
<dbReference type="InterPro" id="IPR017972">
    <property type="entry name" value="Cyt_P450_CS"/>
</dbReference>
<evidence type="ECO:0000256" key="5">
    <source>
        <dbReference type="ARBA" id="ARBA00022692"/>
    </source>
</evidence>
<evidence type="ECO:0000313" key="15">
    <source>
        <dbReference type="EMBL" id="KAK1265376.1"/>
    </source>
</evidence>
<dbReference type="CDD" id="cd11075">
    <property type="entry name" value="CYP77_89"/>
    <property type="match status" value="1"/>
</dbReference>
<dbReference type="AlphaFoldDB" id="A0AAV9AMQ8"/>
<reference evidence="15" key="1">
    <citation type="journal article" date="2023" name="Nat. Commun.">
        <title>Diploid and tetraploid genomes of Acorus and the evolution of monocots.</title>
        <authorList>
            <person name="Ma L."/>
            <person name="Liu K.W."/>
            <person name="Li Z."/>
            <person name="Hsiao Y.Y."/>
            <person name="Qi Y."/>
            <person name="Fu T."/>
            <person name="Tang G.D."/>
            <person name="Zhang D."/>
            <person name="Sun W.H."/>
            <person name="Liu D.K."/>
            <person name="Li Y."/>
            <person name="Chen G.Z."/>
            <person name="Liu X.D."/>
            <person name="Liao X.Y."/>
            <person name="Jiang Y.T."/>
            <person name="Yu X."/>
            <person name="Hao Y."/>
            <person name="Huang J."/>
            <person name="Zhao X.W."/>
            <person name="Ke S."/>
            <person name="Chen Y.Y."/>
            <person name="Wu W.L."/>
            <person name="Hsu J.L."/>
            <person name="Lin Y.F."/>
            <person name="Huang M.D."/>
            <person name="Li C.Y."/>
            <person name="Huang L."/>
            <person name="Wang Z.W."/>
            <person name="Zhao X."/>
            <person name="Zhong W.Y."/>
            <person name="Peng D.H."/>
            <person name="Ahmad S."/>
            <person name="Lan S."/>
            <person name="Zhang J.S."/>
            <person name="Tsai W.C."/>
            <person name="Van de Peer Y."/>
            <person name="Liu Z.J."/>
        </authorList>
    </citation>
    <scope>NUCLEOTIDE SEQUENCE</scope>
    <source>
        <strain evidence="15">SCP</strain>
    </source>
</reference>
<protein>
    <recommendedName>
        <fullName evidence="17">Ent-kaurene oxidase</fullName>
    </recommendedName>
</protein>
<keyword evidence="7 14" id="KW-1133">Transmembrane helix</keyword>
<dbReference type="GO" id="GO:0005506">
    <property type="term" value="F:iron ion binding"/>
    <property type="evidence" value="ECO:0007669"/>
    <property type="project" value="InterPro"/>
</dbReference>
<keyword evidence="10 13" id="KW-0503">Monooxygenase</keyword>
<evidence type="ECO:0000256" key="1">
    <source>
        <dbReference type="ARBA" id="ARBA00001971"/>
    </source>
</evidence>
<feature type="transmembrane region" description="Helical" evidence="14">
    <location>
        <begin position="6"/>
        <end position="26"/>
    </location>
</feature>
<sequence length="508" mass="57997">MEFVGDFSVLALTATSFCFLLLLLIVKFSLDWRRSSNLPPAVPGLPLIGNLHQLKEKKPHQTFTRWSVTYGPIYTIKTGASTVVVLNSAELAREAMVTRYSSISTRKLSKALTILTSNKNMVAMSDYSEFHKMVKRYILTSTLGMNAQKRHRSHRDTMIENVVNSLHDEIKENPAQTINLRAIFQSELFCLALKQALGKDVDSVYVEELGTEMSKQEIFQVLVVDPMVGAIEVDWRDFFPYLGWIPNKSVEMKIRGMAERKAAVTRALICEQKRRIASGETRNSYLDFLLSEEDKLTDEQLTTLVWEAIIEASDTTLVTTEWAMYELAKNQKYQEQLYQEIQEVCGSEKITEEHLPRLPFLNSVFHETLRRHSPVPIVPLRYVHEDTQIGGYHIPSGTEVAINIYACNMNQKEWEEPEEWKPERFLDSKYEPTDLYKTMAFGGGKRVCAGSLQAMLISCTAIGRLVQEFQWRLKEGEVENVDTVQLTTHKLHPMQAFITARGAEGMHA</sequence>
<evidence type="ECO:0000256" key="9">
    <source>
        <dbReference type="ARBA" id="ARBA00023004"/>
    </source>
</evidence>